<evidence type="ECO:0000313" key="4">
    <source>
        <dbReference type="Proteomes" id="UP000664904"/>
    </source>
</evidence>
<dbReference type="PROSITE" id="PS51257">
    <property type="entry name" value="PROKAR_LIPOPROTEIN"/>
    <property type="match status" value="1"/>
</dbReference>
<keyword evidence="2" id="KW-0732">Signal</keyword>
<dbReference type="AlphaFoldDB" id="A0A975DGI4"/>
<protein>
    <recommendedName>
        <fullName evidence="5">Lipoprotein</fullName>
    </recommendedName>
</protein>
<organism evidence="3 4">
    <name type="scientific">Pseudoalteromonas xiamenensis</name>
    <dbReference type="NCBI Taxonomy" id="882626"/>
    <lineage>
        <taxon>Bacteria</taxon>
        <taxon>Pseudomonadati</taxon>
        <taxon>Pseudomonadota</taxon>
        <taxon>Gammaproteobacteria</taxon>
        <taxon>Alteromonadales</taxon>
        <taxon>Pseudoalteromonadaceae</taxon>
        <taxon>Pseudoalteromonas</taxon>
    </lineage>
</organism>
<dbReference type="EMBL" id="CP072133">
    <property type="protein sequence ID" value="QTH71428.1"/>
    <property type="molecule type" value="Genomic_DNA"/>
</dbReference>
<feature type="region of interest" description="Disordered" evidence="1">
    <location>
        <begin position="47"/>
        <end position="84"/>
    </location>
</feature>
<name>A0A975DGI4_9GAMM</name>
<evidence type="ECO:0000256" key="2">
    <source>
        <dbReference type="SAM" id="SignalP"/>
    </source>
</evidence>
<proteinExistence type="predicted"/>
<reference evidence="3" key="1">
    <citation type="submission" date="2021-03" db="EMBL/GenBank/DDBJ databases">
        <title>Complete Genome of Pseudoalteromonas xiamenensis STKMTI.2, a new potential marine bacterium producing anti-Vibrio compounds.</title>
        <authorList>
            <person name="Handayani D.P."/>
            <person name="Isnansetyo A."/>
            <person name="Istiqomah I."/>
            <person name="Jumina J."/>
        </authorList>
    </citation>
    <scope>NUCLEOTIDE SEQUENCE</scope>
    <source>
        <strain evidence="3">STKMTI.2</strain>
    </source>
</reference>
<feature type="compositionally biased region" description="Basic and acidic residues" evidence="1">
    <location>
        <begin position="55"/>
        <end position="68"/>
    </location>
</feature>
<feature type="compositionally biased region" description="Polar residues" evidence="1">
    <location>
        <begin position="69"/>
        <end position="84"/>
    </location>
</feature>
<dbReference type="RefSeq" id="WP_208843069.1">
    <property type="nucleotide sequence ID" value="NZ_CP072133.1"/>
</dbReference>
<feature type="signal peptide" evidence="2">
    <location>
        <begin position="1"/>
        <end position="17"/>
    </location>
</feature>
<keyword evidence="4" id="KW-1185">Reference proteome</keyword>
<evidence type="ECO:0000256" key="1">
    <source>
        <dbReference type="SAM" id="MobiDB-lite"/>
    </source>
</evidence>
<sequence length="84" mass="9017">MKKATILLAMLSVSVLAGCANTNKTASVKSDQGFRCEKQSSLGTTIPSKLCSTKKQRDEAREASKEALRQSQSGILTEQVTGRN</sequence>
<evidence type="ECO:0000313" key="3">
    <source>
        <dbReference type="EMBL" id="QTH71428.1"/>
    </source>
</evidence>
<dbReference type="KEGG" id="pxi:J5O05_16955"/>
<gene>
    <name evidence="3" type="ORF">J5O05_16955</name>
</gene>
<accession>A0A975DGI4</accession>
<feature type="chain" id="PRO_5036741635" description="Lipoprotein" evidence="2">
    <location>
        <begin position="18"/>
        <end position="84"/>
    </location>
</feature>
<evidence type="ECO:0008006" key="5">
    <source>
        <dbReference type="Google" id="ProtNLM"/>
    </source>
</evidence>
<dbReference type="Proteomes" id="UP000664904">
    <property type="component" value="Chromosome"/>
</dbReference>